<dbReference type="AlphaFoldDB" id="A0A2A2WTS1"/>
<dbReference type="CDD" id="cd03443">
    <property type="entry name" value="PaaI_thioesterase"/>
    <property type="match status" value="1"/>
</dbReference>
<dbReference type="OrthoDB" id="9814774at2"/>
<keyword evidence="2" id="KW-1185">Reference proteome</keyword>
<comment type="caution">
    <text evidence="1">The sequence shown here is derived from an EMBL/GenBank/DDBJ whole genome shotgun (WGS) entry which is preliminary data.</text>
</comment>
<dbReference type="EMBL" id="NTGA01000004">
    <property type="protein sequence ID" value="PAY24629.1"/>
    <property type="molecule type" value="Genomic_DNA"/>
</dbReference>
<dbReference type="Proteomes" id="UP000218810">
    <property type="component" value="Unassembled WGS sequence"/>
</dbReference>
<dbReference type="SUPFAM" id="SSF54637">
    <property type="entry name" value="Thioesterase/thiol ester dehydrase-isomerase"/>
    <property type="match status" value="1"/>
</dbReference>
<dbReference type="RefSeq" id="WP_017837455.1">
    <property type="nucleotide sequence ID" value="NZ_JBNQFY010000004.1"/>
</dbReference>
<name>A0A2A2WTS1_9ACTN</name>
<proteinExistence type="predicted"/>
<dbReference type="Pfam" id="PF14539">
    <property type="entry name" value="DUF4442"/>
    <property type="match status" value="1"/>
</dbReference>
<evidence type="ECO:0000313" key="2">
    <source>
        <dbReference type="Proteomes" id="UP000218810"/>
    </source>
</evidence>
<gene>
    <name evidence="1" type="ORF">CEY15_02195</name>
</gene>
<organism evidence="1 2">
    <name type="scientific">Dietzia natronolimnaea</name>
    <dbReference type="NCBI Taxonomy" id="161920"/>
    <lineage>
        <taxon>Bacteria</taxon>
        <taxon>Bacillati</taxon>
        <taxon>Actinomycetota</taxon>
        <taxon>Actinomycetes</taxon>
        <taxon>Mycobacteriales</taxon>
        <taxon>Dietziaceae</taxon>
        <taxon>Dietzia</taxon>
    </lineage>
</organism>
<reference evidence="2" key="1">
    <citation type="submission" date="2017-09" db="EMBL/GenBank/DDBJ databases">
        <authorList>
            <person name="Zhang Y."/>
            <person name="Huang X."/>
            <person name="Liu J."/>
            <person name="Lu L."/>
            <person name="Peng K."/>
        </authorList>
    </citation>
    <scope>NUCLEOTIDE SEQUENCE [LARGE SCALE GENOMIC DNA]</scope>
    <source>
        <strain evidence="2">S-XJ-1</strain>
    </source>
</reference>
<accession>A0A2A2WTS1</accession>
<evidence type="ECO:0000313" key="1">
    <source>
        <dbReference type="EMBL" id="PAY24629.1"/>
    </source>
</evidence>
<dbReference type="InterPro" id="IPR027961">
    <property type="entry name" value="DUF4442"/>
</dbReference>
<dbReference type="Gene3D" id="3.10.129.10">
    <property type="entry name" value="Hotdog Thioesterase"/>
    <property type="match status" value="1"/>
</dbReference>
<dbReference type="InterPro" id="IPR029069">
    <property type="entry name" value="HotDog_dom_sf"/>
</dbReference>
<protein>
    <submittedName>
        <fullName evidence="1">DUF4442 domain-containing protein</fullName>
    </submittedName>
</protein>
<sequence>MPKTLLHRYTSSPRAFPLLASLYPPLLGSGIRIRHIAPDWTRGELSMHVAPWTANTNGTAFGGALFAATDVLYGALLSGQLGGGYQVWTKSATIDFRAPGRGRLRCVVDVPGPEADAIRERLADHPSTSVVHTAVVSDSRGTTVVEAQHTMFIRRKS</sequence>